<comment type="similarity">
    <text evidence="2">Belongs to the UPF0057 (PMP3) family.</text>
</comment>
<comment type="caution">
    <text evidence="7">The sequence shown here is derived from an EMBL/GenBank/DDBJ whole genome shotgun (WGS) entry which is preliminary data.</text>
</comment>
<gene>
    <name evidence="7" type="ORF">D0865_13852</name>
</gene>
<keyword evidence="4 6" id="KW-1133">Transmembrane helix</keyword>
<protein>
    <recommendedName>
        <fullName evidence="9">Stress response RCI peptide</fullName>
    </recommendedName>
</protein>
<dbReference type="InterPro" id="IPR000612">
    <property type="entry name" value="PMP3"/>
</dbReference>
<proteinExistence type="inferred from homology"/>
<name>A0A3M7B7M5_HORWE</name>
<keyword evidence="5 6" id="KW-0472">Membrane</keyword>
<dbReference type="Pfam" id="PF01679">
    <property type="entry name" value="Pmp3"/>
    <property type="match status" value="1"/>
</dbReference>
<dbReference type="Proteomes" id="UP000270230">
    <property type="component" value="Unassembled WGS sequence"/>
</dbReference>
<evidence type="ECO:0000313" key="8">
    <source>
        <dbReference type="Proteomes" id="UP000270230"/>
    </source>
</evidence>
<dbReference type="VEuPathDB" id="FungiDB:BTJ68_01169"/>
<evidence type="ECO:0000256" key="1">
    <source>
        <dbReference type="ARBA" id="ARBA00004370"/>
    </source>
</evidence>
<dbReference type="AlphaFoldDB" id="A0A3M7B7M5"/>
<evidence type="ECO:0000256" key="2">
    <source>
        <dbReference type="ARBA" id="ARBA00009530"/>
    </source>
</evidence>
<dbReference type="OrthoDB" id="2152119at2759"/>
<evidence type="ECO:0000256" key="3">
    <source>
        <dbReference type="ARBA" id="ARBA00022692"/>
    </source>
</evidence>
<keyword evidence="3 6" id="KW-0812">Transmembrane</keyword>
<evidence type="ECO:0000256" key="4">
    <source>
        <dbReference type="ARBA" id="ARBA00022989"/>
    </source>
</evidence>
<dbReference type="EMBL" id="QWIN01001863">
    <property type="protein sequence ID" value="RMY35657.1"/>
    <property type="molecule type" value="Genomic_DNA"/>
</dbReference>
<organism evidence="7 8">
    <name type="scientific">Hortaea werneckii</name>
    <name type="common">Black yeast</name>
    <name type="synonym">Cladosporium werneckii</name>
    <dbReference type="NCBI Taxonomy" id="91943"/>
    <lineage>
        <taxon>Eukaryota</taxon>
        <taxon>Fungi</taxon>
        <taxon>Dikarya</taxon>
        <taxon>Ascomycota</taxon>
        <taxon>Pezizomycotina</taxon>
        <taxon>Dothideomycetes</taxon>
        <taxon>Dothideomycetidae</taxon>
        <taxon>Mycosphaerellales</taxon>
        <taxon>Teratosphaeriaceae</taxon>
        <taxon>Hortaea</taxon>
    </lineage>
</organism>
<sequence>MAGGGLMYRFWVIVVNLILPPLAVALLAGVDVDFLINCALFLLAVIPSHIHGFYISMVYFHRRKKVRKGQYPGGSKAFIFSKSILNGGASDAEVDRLWRKERGLETKGRAGRAAGQGAELGVGREAGAETADLLIGLEVRMDIIVDIRRMLLLDLQAPEKAA</sequence>
<dbReference type="GO" id="GO:0016020">
    <property type="term" value="C:membrane"/>
    <property type="evidence" value="ECO:0007669"/>
    <property type="project" value="UniProtKB-SubCell"/>
</dbReference>
<feature type="transmembrane region" description="Helical" evidence="6">
    <location>
        <begin position="34"/>
        <end position="60"/>
    </location>
</feature>
<feature type="transmembrane region" description="Helical" evidence="6">
    <location>
        <begin position="7"/>
        <end position="28"/>
    </location>
</feature>
<evidence type="ECO:0000256" key="5">
    <source>
        <dbReference type="ARBA" id="ARBA00023136"/>
    </source>
</evidence>
<reference evidence="7 8" key="1">
    <citation type="journal article" date="2018" name="BMC Genomics">
        <title>Genomic evidence for intraspecific hybridization in a clonal and extremely halotolerant yeast.</title>
        <authorList>
            <person name="Gostincar C."/>
            <person name="Stajich J.E."/>
            <person name="Zupancic J."/>
            <person name="Zalar P."/>
            <person name="Gunde-Cimerman N."/>
        </authorList>
    </citation>
    <scope>NUCLEOTIDE SEQUENCE [LARGE SCALE GENOMIC DNA]</scope>
    <source>
        <strain evidence="7 8">EXF-151</strain>
    </source>
</reference>
<accession>A0A3M7B7M5</accession>
<evidence type="ECO:0000256" key="6">
    <source>
        <dbReference type="SAM" id="Phobius"/>
    </source>
</evidence>
<evidence type="ECO:0008006" key="9">
    <source>
        <dbReference type="Google" id="ProtNLM"/>
    </source>
</evidence>
<evidence type="ECO:0000313" key="7">
    <source>
        <dbReference type="EMBL" id="RMY35657.1"/>
    </source>
</evidence>
<comment type="subcellular location">
    <subcellularLocation>
        <location evidence="1">Membrane</location>
    </subcellularLocation>
</comment>